<proteinExistence type="inferred from homology"/>
<protein>
    <recommendedName>
        <fullName evidence="5">Probable membrane transporter protein</fullName>
    </recommendedName>
</protein>
<feature type="transmembrane region" description="Helical" evidence="5">
    <location>
        <begin position="34"/>
        <end position="60"/>
    </location>
</feature>
<evidence type="ECO:0000256" key="3">
    <source>
        <dbReference type="ARBA" id="ARBA00022989"/>
    </source>
</evidence>
<dbReference type="Pfam" id="PF01925">
    <property type="entry name" value="TauE"/>
    <property type="match status" value="1"/>
</dbReference>
<evidence type="ECO:0000313" key="6">
    <source>
        <dbReference type="EMBL" id="BAL58342.1"/>
    </source>
</evidence>
<dbReference type="EMBL" id="AP011800">
    <property type="protein sequence ID" value="BAL58342.1"/>
    <property type="molecule type" value="Genomic_DNA"/>
</dbReference>
<keyword evidence="4 5" id="KW-0472">Membrane</keyword>
<evidence type="ECO:0000256" key="2">
    <source>
        <dbReference type="ARBA" id="ARBA00022692"/>
    </source>
</evidence>
<feature type="transmembrane region" description="Helical" evidence="5">
    <location>
        <begin position="173"/>
        <end position="196"/>
    </location>
</feature>
<dbReference type="AlphaFoldDB" id="H5SQA6"/>
<feature type="transmembrane region" description="Helical" evidence="5">
    <location>
        <begin position="106"/>
        <end position="125"/>
    </location>
</feature>
<dbReference type="InterPro" id="IPR051598">
    <property type="entry name" value="TSUP/Inactive_protease-like"/>
</dbReference>
<feature type="transmembrane region" description="Helical" evidence="5">
    <location>
        <begin position="81"/>
        <end position="100"/>
    </location>
</feature>
<comment type="subcellular location">
    <subcellularLocation>
        <location evidence="5">Cell membrane</location>
        <topology evidence="5">Multi-pass membrane protein</topology>
    </subcellularLocation>
    <subcellularLocation>
        <location evidence="1">Membrane</location>
        <topology evidence="1">Multi-pass membrane protein</topology>
    </subcellularLocation>
</comment>
<feature type="transmembrane region" description="Helical" evidence="5">
    <location>
        <begin position="233"/>
        <end position="251"/>
    </location>
</feature>
<evidence type="ECO:0000256" key="4">
    <source>
        <dbReference type="ARBA" id="ARBA00023136"/>
    </source>
</evidence>
<keyword evidence="3 5" id="KW-1133">Transmembrane helix</keyword>
<organism evidence="6">
    <name type="scientific">Acetithermum autotrophicum</name>
    <dbReference type="NCBI Taxonomy" id="1446466"/>
    <lineage>
        <taxon>Bacteria</taxon>
        <taxon>Candidatus Bipolaricaulota</taxon>
        <taxon>Candidatus Acetithermum</taxon>
    </lineage>
</organism>
<reference evidence="6" key="1">
    <citation type="journal article" date="2005" name="Environ. Microbiol.">
        <title>Genetic and functional properties of uncultivated thermophilic crenarchaeotes from a subsurface gold mine as revealed by analysis of genome fragments.</title>
        <authorList>
            <person name="Nunoura T."/>
            <person name="Hirayama H."/>
            <person name="Takami H."/>
            <person name="Oida H."/>
            <person name="Nishi S."/>
            <person name="Shimamura S."/>
            <person name="Suzuki Y."/>
            <person name="Inagaki F."/>
            <person name="Takai K."/>
            <person name="Nealson K.H."/>
            <person name="Horikoshi K."/>
        </authorList>
    </citation>
    <scope>NUCLEOTIDE SEQUENCE</scope>
</reference>
<dbReference type="PANTHER" id="PTHR43701:SF12">
    <property type="entry name" value="MEMBRANE TRANSPORTER PROTEIN YTNM-RELATED"/>
    <property type="match status" value="1"/>
</dbReference>
<dbReference type="PANTHER" id="PTHR43701">
    <property type="entry name" value="MEMBRANE TRANSPORTER PROTEIN MJ0441-RELATED"/>
    <property type="match status" value="1"/>
</dbReference>
<evidence type="ECO:0000256" key="5">
    <source>
        <dbReference type="RuleBase" id="RU363041"/>
    </source>
</evidence>
<dbReference type="InterPro" id="IPR002781">
    <property type="entry name" value="TM_pro_TauE-like"/>
</dbReference>
<keyword evidence="2 5" id="KW-0812">Transmembrane</keyword>
<accession>H5SQA6</accession>
<reference evidence="6" key="2">
    <citation type="journal article" date="2012" name="PLoS ONE">
        <title>A Deeply Branching Thermophilic Bacterium with an Ancient Acetyl-CoA Pathway Dominates a Subsurface Ecosystem.</title>
        <authorList>
            <person name="Takami H."/>
            <person name="Noguchi H."/>
            <person name="Takaki Y."/>
            <person name="Uchiyama I."/>
            <person name="Toyoda A."/>
            <person name="Nishi S."/>
            <person name="Chee G.-J."/>
            <person name="Arai W."/>
            <person name="Nunoura T."/>
            <person name="Itoh T."/>
            <person name="Hattori M."/>
            <person name="Takai K."/>
        </authorList>
    </citation>
    <scope>NUCLEOTIDE SEQUENCE</scope>
</reference>
<evidence type="ECO:0000256" key="1">
    <source>
        <dbReference type="ARBA" id="ARBA00004141"/>
    </source>
</evidence>
<comment type="similarity">
    <text evidence="5">Belongs to the 4-toluene sulfonate uptake permease (TSUP) (TC 2.A.102) family.</text>
</comment>
<name>H5SQA6_ACEAU</name>
<dbReference type="GO" id="GO:0005886">
    <property type="term" value="C:plasma membrane"/>
    <property type="evidence" value="ECO:0007669"/>
    <property type="project" value="UniProtKB-SubCell"/>
</dbReference>
<sequence>MTWELFVLLALLAFVAEYIDSSLGMGYGTTLTPLLVLLGFTPLQIVPIVLLSEFVTGFVAAGFHHTYRNVSFRKNSLDSKVTLVLALIGVVGAVIAVSIAVHLPAWVIKVYIGVLVLALGIFVLVTPSGSQRFSWGRLVGIGLLSSFNKGLSGGGYGPIITAGQILAGLSPKAAVGITSLSEGVVSLVGVIMYGITVSGVEWHLALPILVGAVISTPLAAFTVQRLPMRSLRFLIALLAITLGILTLTRAMSAN</sequence>
<gene>
    <name evidence="6" type="ORF">HGMM_OP1C037</name>
</gene>
<feature type="transmembrane region" description="Helical" evidence="5">
    <location>
        <begin position="202"/>
        <end position="221"/>
    </location>
</feature>
<keyword evidence="5" id="KW-1003">Cell membrane</keyword>